<feature type="transmembrane region" description="Helical" evidence="3">
    <location>
        <begin position="12"/>
        <end position="31"/>
    </location>
</feature>
<protein>
    <submittedName>
        <fullName evidence="4">Spore germination protein</fullName>
    </submittedName>
</protein>
<keyword evidence="2 3" id="KW-0472">Membrane</keyword>
<dbReference type="PANTHER" id="PTHR22550">
    <property type="entry name" value="SPORE GERMINATION PROTEIN"/>
    <property type="match status" value="1"/>
</dbReference>
<dbReference type="PIRSF" id="PIRSF005690">
    <property type="entry name" value="GerBA"/>
    <property type="match status" value="1"/>
</dbReference>
<dbReference type="RefSeq" id="WP_076138256.1">
    <property type="nucleotide sequence ID" value="NZ_CP021965.1"/>
</dbReference>
<feature type="transmembrane region" description="Helical" evidence="3">
    <location>
        <begin position="508"/>
        <end position="533"/>
    </location>
</feature>
<comment type="similarity">
    <text evidence="1">Belongs to the GerABKA family.</text>
</comment>
<feature type="transmembrane region" description="Helical" evidence="3">
    <location>
        <begin position="476"/>
        <end position="496"/>
    </location>
</feature>
<dbReference type="InterPro" id="IPR004995">
    <property type="entry name" value="Spore_Ger"/>
</dbReference>
<evidence type="ECO:0000313" key="4">
    <source>
        <dbReference type="EMBL" id="AWV31641.1"/>
    </source>
</evidence>
<keyword evidence="3" id="KW-1133">Transmembrane helix</keyword>
<dbReference type="GO" id="GO:0016020">
    <property type="term" value="C:membrane"/>
    <property type="evidence" value="ECO:0007669"/>
    <property type="project" value="InterPro"/>
</dbReference>
<dbReference type="AlphaFoldDB" id="A0AAD0KFS3"/>
<proteinExistence type="inferred from homology"/>
<sequence length="582" mass="64829">MKVWNSILEIIPKWSVIFQAIMIFFVPFILIRMMSWANVKEDTISTRATKATGSIGGGVPYGEASLGSSNTKKVAKVDDSVEISEESSTGASYSGQFREDLQRFKEMSTDMHDVSFRELRIGGIKLQAALIFVDGLTDKDKMDRNILKPLMNAYKVFKDPHTIPEAKDLKDILIHEIVLISEVEFTDDVKLSLQKVLFGSVVLLVEGIPEAIVLSTPKGNTRGIEEPESEAVLRGSRSGFNETLSDNTALLRRHGQSTELAMISFTVGKRMKKDLVLTYIKDIANDELVEEVKRRIRTIDIDDVQESGYVEQLIEDNSFTPFQQIQNTERPDRVMAALLEGRVAILLDGTPFALIMPVSFGMLLQSPEDYYDRWMVGSLVRLLRFLAALISMFAPALYISFLSFQPGLIPTKLAISIISSRQGVPFSVLIEALIMETSIEILREAGLRLPKPIGPAMGIVGGLIIGQAAVEAGIVSPILVIVVSVTAISSFTIPMYSAGMTLRMLRFIAMFSAAVFGLYGVVLFFLFLSAHLIKLKSFGMPYLGMFIPYKIKDWKDFIFRMPLQFLTGRPTLLKPKDPRRKG</sequence>
<keyword evidence="3" id="KW-0812">Transmembrane</keyword>
<evidence type="ECO:0000256" key="2">
    <source>
        <dbReference type="ARBA" id="ARBA00023136"/>
    </source>
</evidence>
<organism evidence="4 5">
    <name type="scientific">Paenibacillus odorifer</name>
    <dbReference type="NCBI Taxonomy" id="189426"/>
    <lineage>
        <taxon>Bacteria</taxon>
        <taxon>Bacillati</taxon>
        <taxon>Bacillota</taxon>
        <taxon>Bacilli</taxon>
        <taxon>Bacillales</taxon>
        <taxon>Paenibacillaceae</taxon>
        <taxon>Paenibacillus</taxon>
    </lineage>
</organism>
<feature type="transmembrane region" description="Helical" evidence="3">
    <location>
        <begin position="383"/>
        <end position="404"/>
    </location>
</feature>
<evidence type="ECO:0000313" key="5">
    <source>
        <dbReference type="Proteomes" id="UP000249163"/>
    </source>
</evidence>
<dbReference type="GO" id="GO:0009847">
    <property type="term" value="P:spore germination"/>
    <property type="evidence" value="ECO:0007669"/>
    <property type="project" value="InterPro"/>
</dbReference>
<dbReference type="InterPro" id="IPR050768">
    <property type="entry name" value="UPF0353/GerABKA_families"/>
</dbReference>
<feature type="transmembrane region" description="Helical" evidence="3">
    <location>
        <begin position="343"/>
        <end position="363"/>
    </location>
</feature>
<dbReference type="Proteomes" id="UP000249163">
    <property type="component" value="Chromosome"/>
</dbReference>
<dbReference type="PANTHER" id="PTHR22550:SF5">
    <property type="entry name" value="LEUCINE ZIPPER PROTEIN 4"/>
    <property type="match status" value="1"/>
</dbReference>
<evidence type="ECO:0000256" key="3">
    <source>
        <dbReference type="SAM" id="Phobius"/>
    </source>
</evidence>
<dbReference type="Pfam" id="PF03323">
    <property type="entry name" value="GerA"/>
    <property type="match status" value="1"/>
</dbReference>
<evidence type="ECO:0000256" key="1">
    <source>
        <dbReference type="ARBA" id="ARBA00005278"/>
    </source>
</evidence>
<gene>
    <name evidence="4" type="ORF">CD191_02820</name>
</gene>
<name>A0AAD0KFS3_9BACL</name>
<reference evidence="4 5" key="1">
    <citation type="submission" date="2017-06" db="EMBL/GenBank/DDBJ databases">
        <title>Complete genome sequence of Paenibacillus odorifer CBA7130.</title>
        <authorList>
            <person name="Nam Y.-D."/>
            <person name="Kang J."/>
            <person name="Chung W.-H."/>
        </authorList>
    </citation>
    <scope>NUCLEOTIDE SEQUENCE [LARGE SCALE GENOMIC DNA]</scope>
    <source>
        <strain evidence="4 5">CBA7130</strain>
    </source>
</reference>
<accession>A0AAD0KFS3</accession>
<dbReference type="EMBL" id="CP021965">
    <property type="protein sequence ID" value="AWV31641.1"/>
    <property type="molecule type" value="Genomic_DNA"/>
</dbReference>